<proteinExistence type="inferred from homology"/>
<comment type="subunit">
    <text evidence="4">Homodimer.</text>
</comment>
<evidence type="ECO:0000256" key="9">
    <source>
        <dbReference type="ARBA" id="ARBA00023136"/>
    </source>
</evidence>
<dbReference type="SUPFAM" id="SSF53067">
    <property type="entry name" value="Actin-like ATPase domain"/>
    <property type="match status" value="2"/>
</dbReference>
<dbReference type="InterPro" id="IPR003695">
    <property type="entry name" value="Ppx_GppA_N"/>
</dbReference>
<evidence type="ECO:0000256" key="5">
    <source>
        <dbReference type="ARBA" id="ARBA00012451"/>
    </source>
</evidence>
<gene>
    <name evidence="13" type="primary">ppx_1</name>
    <name evidence="13" type="ORF">NCTC11413_01065</name>
</gene>
<dbReference type="Proteomes" id="UP000254232">
    <property type="component" value="Unassembled WGS sequence"/>
</dbReference>
<keyword evidence="7" id="KW-1003">Cell membrane</keyword>
<dbReference type="FunFam" id="3.30.420.40:FF:000023">
    <property type="entry name" value="Guanosine-5'-triphosphate,3'-diphosphate pyrophosphatase"/>
    <property type="match status" value="1"/>
</dbReference>
<comment type="subcellular location">
    <subcellularLocation>
        <location evidence="2">Cell membrane</location>
        <topology evidence="2">Peripheral membrane protein</topology>
    </subcellularLocation>
</comment>
<dbReference type="PANTHER" id="PTHR30005:SF14">
    <property type="entry name" value="EXOPOLYPHOSPHATASE"/>
    <property type="match status" value="1"/>
</dbReference>
<evidence type="ECO:0000313" key="13">
    <source>
        <dbReference type="EMBL" id="STO37943.1"/>
    </source>
</evidence>
<dbReference type="PIRSF" id="PIRSF001267">
    <property type="entry name" value="Pyrophosphatase_GppA_Ppx"/>
    <property type="match status" value="1"/>
</dbReference>
<evidence type="ECO:0000256" key="4">
    <source>
        <dbReference type="ARBA" id="ARBA00011738"/>
    </source>
</evidence>
<organism evidence="13 14">
    <name type="scientific">Gallibacterium anatis</name>
    <dbReference type="NCBI Taxonomy" id="750"/>
    <lineage>
        <taxon>Bacteria</taxon>
        <taxon>Pseudomonadati</taxon>
        <taxon>Pseudomonadota</taxon>
        <taxon>Gammaproteobacteria</taxon>
        <taxon>Pasteurellales</taxon>
        <taxon>Pasteurellaceae</taxon>
        <taxon>Gallibacterium</taxon>
    </lineage>
</organism>
<dbReference type="NCBIfam" id="TIGR03706">
    <property type="entry name" value="exo_poly_only"/>
    <property type="match status" value="1"/>
</dbReference>
<dbReference type="GO" id="GO:0004309">
    <property type="term" value="F:exopolyphosphatase activity"/>
    <property type="evidence" value="ECO:0007669"/>
    <property type="project" value="UniProtKB-EC"/>
</dbReference>
<name>A0A377H5U2_9PAST</name>
<sequence length="507" mass="57044">MERIAALAYPSTKEFAAIDLGSNSFHMIIVREVNGSIQVLSKMKRRVQLGDGLDEKHHLSQNAIQRGVECLALFAERLQGFSIDQVNAVATYTLRRAENSDEFLQAAKKVFPFPIRIISGAEEAKLIYLGVSHTQPETGRKLVVDIGGGSTEMIIGEGFSPLLAESRHMGCVSFTKAFFADGKISEKQFYTAQKTALSRIEDLSWEYRHLGWNSVLGSSGTIKAISQVIAENFSADGIITPKTLQQVIALILKFDSFEKMKIAGLSEDRIGVFVAGVAILSAVFENYRIEQMRYSDGALREGVLYSFERHFQVDDIRERTVTSLIKHFWIDKEQALRVADTALLLASRYQRWKNSEQIEELQSILLAASLLHEAGMVVNHSAAHKHAAYILQNSELPGFDPMQKNLLVTLVRFQMKSLKQLDLLKGSRYHSQDVLALIMMLRLAVIINRSRQSTEITEKFALHVNSDGNKWALEFEPGYLERNPLTQSDLLQEQNNLQIIKVNLSIR</sequence>
<dbReference type="Gene3D" id="3.30.420.150">
    <property type="entry name" value="Exopolyphosphatase. Domain 2"/>
    <property type="match status" value="1"/>
</dbReference>
<reference evidence="13 14" key="1">
    <citation type="submission" date="2018-06" db="EMBL/GenBank/DDBJ databases">
        <authorList>
            <consortium name="Pathogen Informatics"/>
            <person name="Doyle S."/>
        </authorList>
    </citation>
    <scope>NUCLEOTIDE SEQUENCE [LARGE SCALE GENOMIC DNA]</scope>
    <source>
        <strain evidence="13 14">NCTC11413</strain>
    </source>
</reference>
<dbReference type="RefSeq" id="WP_018347373.1">
    <property type="nucleotide sequence ID" value="NZ_UGGZ01000001.1"/>
</dbReference>
<dbReference type="SUPFAM" id="SSF109604">
    <property type="entry name" value="HD-domain/PDEase-like"/>
    <property type="match status" value="1"/>
</dbReference>
<comment type="catalytic activity">
    <reaction evidence="10">
        <text>[phosphate](n) + H2O = [phosphate](n-1) + phosphate + H(+)</text>
        <dbReference type="Rhea" id="RHEA:21528"/>
        <dbReference type="Rhea" id="RHEA-COMP:9859"/>
        <dbReference type="Rhea" id="RHEA-COMP:14279"/>
        <dbReference type="ChEBI" id="CHEBI:15377"/>
        <dbReference type="ChEBI" id="CHEBI:15378"/>
        <dbReference type="ChEBI" id="CHEBI:16838"/>
        <dbReference type="ChEBI" id="CHEBI:43474"/>
        <dbReference type="EC" id="3.6.1.11"/>
    </reaction>
</comment>
<dbReference type="InterPro" id="IPR050273">
    <property type="entry name" value="GppA/Ppx_hydrolase"/>
</dbReference>
<accession>A0A377H5U2</accession>
<evidence type="ECO:0000256" key="7">
    <source>
        <dbReference type="ARBA" id="ARBA00022475"/>
    </source>
</evidence>
<evidence type="ECO:0000259" key="11">
    <source>
        <dbReference type="Pfam" id="PF02541"/>
    </source>
</evidence>
<evidence type="ECO:0000256" key="10">
    <source>
        <dbReference type="ARBA" id="ARBA00047607"/>
    </source>
</evidence>
<dbReference type="GO" id="GO:0006798">
    <property type="term" value="P:polyphosphate catabolic process"/>
    <property type="evidence" value="ECO:0007669"/>
    <property type="project" value="TreeGrafter"/>
</dbReference>
<dbReference type="Gene3D" id="3.30.420.40">
    <property type="match status" value="1"/>
</dbReference>
<dbReference type="InterPro" id="IPR043129">
    <property type="entry name" value="ATPase_NBD"/>
</dbReference>
<feature type="domain" description="Ppx/GppA phosphatase N-terminal" evidence="11">
    <location>
        <begin position="28"/>
        <end position="308"/>
    </location>
</feature>
<dbReference type="InterPro" id="IPR048950">
    <property type="entry name" value="Ppx_GppA_C"/>
</dbReference>
<dbReference type="GeneID" id="77264796"/>
<keyword evidence="8 13" id="KW-0378">Hydrolase</keyword>
<evidence type="ECO:0000259" key="12">
    <source>
        <dbReference type="Pfam" id="PF21447"/>
    </source>
</evidence>
<dbReference type="InterPro" id="IPR030673">
    <property type="entry name" value="PyroPPase_GppA_Ppx"/>
</dbReference>
<comment type="cofactor">
    <cofactor evidence="1">
        <name>Mg(2+)</name>
        <dbReference type="ChEBI" id="CHEBI:18420"/>
    </cofactor>
</comment>
<dbReference type="GO" id="GO:0005886">
    <property type="term" value="C:plasma membrane"/>
    <property type="evidence" value="ECO:0007669"/>
    <property type="project" value="UniProtKB-SubCell"/>
</dbReference>
<comment type="similarity">
    <text evidence="3">Belongs to the GppA/Ppx family.</text>
</comment>
<dbReference type="EMBL" id="UGGZ01000001">
    <property type="protein sequence ID" value="STO37943.1"/>
    <property type="molecule type" value="Genomic_DNA"/>
</dbReference>
<evidence type="ECO:0000256" key="3">
    <source>
        <dbReference type="ARBA" id="ARBA00007125"/>
    </source>
</evidence>
<protein>
    <recommendedName>
        <fullName evidence="6">Exopolyphosphatase</fullName>
        <ecNumber evidence="5">3.6.1.11</ecNumber>
    </recommendedName>
</protein>
<dbReference type="Gene3D" id="1.10.3210.10">
    <property type="entry name" value="Hypothetical protein af1432"/>
    <property type="match status" value="1"/>
</dbReference>
<dbReference type="InterPro" id="IPR022371">
    <property type="entry name" value="Exopolyphosphatase"/>
</dbReference>
<evidence type="ECO:0000313" key="14">
    <source>
        <dbReference type="Proteomes" id="UP000254232"/>
    </source>
</evidence>
<keyword evidence="9" id="KW-0472">Membrane</keyword>
<dbReference type="AlphaFoldDB" id="A0A377H5U2"/>
<dbReference type="EC" id="3.6.1.11" evidence="5"/>
<dbReference type="Pfam" id="PF02541">
    <property type="entry name" value="Ppx-GppA"/>
    <property type="match status" value="1"/>
</dbReference>
<feature type="domain" description="Ppx/GppA phosphatase C-terminal" evidence="12">
    <location>
        <begin position="316"/>
        <end position="494"/>
    </location>
</feature>
<dbReference type="PANTHER" id="PTHR30005">
    <property type="entry name" value="EXOPOLYPHOSPHATASE"/>
    <property type="match status" value="1"/>
</dbReference>
<evidence type="ECO:0000256" key="1">
    <source>
        <dbReference type="ARBA" id="ARBA00001946"/>
    </source>
</evidence>
<dbReference type="FunFam" id="3.30.420.150:FF:000001">
    <property type="entry name" value="Guanosine-5'-triphosphate,3'-diphosphate pyrophosphatase"/>
    <property type="match status" value="1"/>
</dbReference>
<evidence type="ECO:0000256" key="8">
    <source>
        <dbReference type="ARBA" id="ARBA00022801"/>
    </source>
</evidence>
<evidence type="ECO:0000256" key="2">
    <source>
        <dbReference type="ARBA" id="ARBA00004202"/>
    </source>
</evidence>
<dbReference type="Pfam" id="PF21447">
    <property type="entry name" value="Ppx-GppA_III"/>
    <property type="match status" value="1"/>
</dbReference>
<evidence type="ECO:0000256" key="6">
    <source>
        <dbReference type="ARBA" id="ARBA00020416"/>
    </source>
</evidence>